<dbReference type="SUPFAM" id="SSF102114">
    <property type="entry name" value="Radical SAM enzymes"/>
    <property type="match status" value="1"/>
</dbReference>
<dbReference type="Proteomes" id="UP000193920">
    <property type="component" value="Unassembled WGS sequence"/>
</dbReference>
<dbReference type="InterPro" id="IPR007197">
    <property type="entry name" value="rSAM"/>
</dbReference>
<evidence type="ECO:0000256" key="1">
    <source>
        <dbReference type="ARBA" id="ARBA00022691"/>
    </source>
</evidence>
<evidence type="ECO:0000256" key="2">
    <source>
        <dbReference type="ARBA" id="ARBA00022723"/>
    </source>
</evidence>
<dbReference type="SFLD" id="SFLDG01082">
    <property type="entry name" value="B12-binding_domain_containing"/>
    <property type="match status" value="1"/>
</dbReference>
<dbReference type="InterPro" id="IPR013785">
    <property type="entry name" value="Aldolase_TIM"/>
</dbReference>
<dbReference type="CDD" id="cd01335">
    <property type="entry name" value="Radical_SAM"/>
    <property type="match status" value="1"/>
</dbReference>
<evidence type="ECO:0000313" key="7">
    <source>
        <dbReference type="Proteomes" id="UP000193920"/>
    </source>
</evidence>
<proteinExistence type="predicted"/>
<dbReference type="Gene3D" id="3.20.20.70">
    <property type="entry name" value="Aldolase class I"/>
    <property type="match status" value="1"/>
</dbReference>
<protein>
    <submittedName>
        <fullName evidence="6">Radical SAM enzyme</fullName>
    </submittedName>
</protein>
<reference evidence="6 7" key="1">
    <citation type="submission" date="2016-08" db="EMBL/GenBank/DDBJ databases">
        <title>A Parts List for Fungal Cellulosomes Revealed by Comparative Genomics.</title>
        <authorList>
            <consortium name="DOE Joint Genome Institute"/>
            <person name="Haitjema C.H."/>
            <person name="Gilmore S.P."/>
            <person name="Henske J.K."/>
            <person name="Solomon K.V."/>
            <person name="De Groot R."/>
            <person name="Kuo A."/>
            <person name="Mondo S.J."/>
            <person name="Salamov A.A."/>
            <person name="Labutti K."/>
            <person name="Zhao Z."/>
            <person name="Chiniquy J."/>
            <person name="Barry K."/>
            <person name="Brewer H.M."/>
            <person name="Purvine S.O."/>
            <person name="Wright A.T."/>
            <person name="Boxma B."/>
            <person name="Van Alen T."/>
            <person name="Hackstein J.H."/>
            <person name="Baker S.E."/>
            <person name="Grigoriev I.V."/>
            <person name="O'Malley M.A."/>
        </authorList>
    </citation>
    <scope>NUCLEOTIDE SEQUENCE [LARGE SCALE GENOMIC DNA]</scope>
    <source>
        <strain evidence="6 7">G1</strain>
    </source>
</reference>
<evidence type="ECO:0000313" key="6">
    <source>
        <dbReference type="EMBL" id="ORY46272.1"/>
    </source>
</evidence>
<accession>A0A1Y2CGY6</accession>
<evidence type="ECO:0000256" key="3">
    <source>
        <dbReference type="ARBA" id="ARBA00023004"/>
    </source>
</evidence>
<organism evidence="6 7">
    <name type="scientific">Neocallimastix californiae</name>
    <dbReference type="NCBI Taxonomy" id="1754190"/>
    <lineage>
        <taxon>Eukaryota</taxon>
        <taxon>Fungi</taxon>
        <taxon>Fungi incertae sedis</taxon>
        <taxon>Chytridiomycota</taxon>
        <taxon>Chytridiomycota incertae sedis</taxon>
        <taxon>Neocallimastigomycetes</taxon>
        <taxon>Neocallimastigales</taxon>
        <taxon>Neocallimastigaceae</taxon>
        <taxon>Neocallimastix</taxon>
    </lineage>
</organism>
<dbReference type="InterPro" id="IPR058240">
    <property type="entry name" value="rSAM_sf"/>
</dbReference>
<dbReference type="InterPro" id="IPR034422">
    <property type="entry name" value="HydE/PylB-like"/>
</dbReference>
<keyword evidence="1" id="KW-0949">S-adenosyl-L-methionine</keyword>
<dbReference type="SFLD" id="SFLDG01280">
    <property type="entry name" value="HydE/PylB-like"/>
    <property type="match status" value="1"/>
</dbReference>
<dbReference type="PANTHER" id="PTHR43726:SF1">
    <property type="entry name" value="BIOTIN SYNTHASE"/>
    <property type="match status" value="1"/>
</dbReference>
<dbReference type="PROSITE" id="PS51918">
    <property type="entry name" value="RADICAL_SAM"/>
    <property type="match status" value="1"/>
</dbReference>
<dbReference type="AlphaFoldDB" id="A0A1Y2CGY6"/>
<dbReference type="STRING" id="1754190.A0A1Y2CGY6"/>
<feature type="domain" description="Radical SAM core" evidence="5">
    <location>
        <begin position="112"/>
        <end position="345"/>
    </location>
</feature>
<keyword evidence="3" id="KW-0408">Iron</keyword>
<dbReference type="OrthoDB" id="188276at2759"/>
<name>A0A1Y2CGY6_9FUNG</name>
<dbReference type="SFLD" id="SFLDS00029">
    <property type="entry name" value="Radical_SAM"/>
    <property type="match status" value="1"/>
</dbReference>
<dbReference type="PANTHER" id="PTHR43726">
    <property type="entry name" value="3-METHYLORNITHINE SYNTHASE"/>
    <property type="match status" value="1"/>
</dbReference>
<dbReference type="EMBL" id="MCOG01000108">
    <property type="protein sequence ID" value="ORY46272.1"/>
    <property type="molecule type" value="Genomic_DNA"/>
</dbReference>
<dbReference type="GO" id="GO:0016740">
    <property type="term" value="F:transferase activity"/>
    <property type="evidence" value="ECO:0007669"/>
    <property type="project" value="TreeGrafter"/>
</dbReference>
<dbReference type="SFLD" id="SFLDG01060">
    <property type="entry name" value="BATS_domain_containing"/>
    <property type="match status" value="1"/>
</dbReference>
<dbReference type="GO" id="GO:0051536">
    <property type="term" value="F:iron-sulfur cluster binding"/>
    <property type="evidence" value="ECO:0007669"/>
    <property type="project" value="UniProtKB-KW"/>
</dbReference>
<keyword evidence="4" id="KW-0411">Iron-sulfur</keyword>
<dbReference type="SMART" id="SM00729">
    <property type="entry name" value="Elp3"/>
    <property type="match status" value="1"/>
</dbReference>
<sequence length="454" mass="52556">MLSSTLGNIKPKFTLNKVNQLKPTLFNKLTLNKVNLLKLNNSQKLNLSTTTSTQELDTTAFKNFLGLTKLEPGQILKLNRNELHALITTKDKKVVQAMFNHAESVTQRFFQNKIYLRGIVEFSNQCEKNCKYCGVRRSIKSLKRYCMSQEDILRCSDVVFNNGYGTFMLQSGEITTPERIDWLEDLIKKIKKRSRELESKRFNRPLSECKGLQVAISVGELSSEYYQRLYDAGARRYLLRIETSNPKLYSKLHPRDHKWEVRHKCLLELKRIGYQTGTGVLIGVPHQTEWDMADDILYLDKLGAHMIGMGPYIYQPHTPIGNYWKFTTGRKYSNHMEEYHEMLIDKTIRLYALTRIVMGTSNIAATTALEALSPTAREKALVSGCNLVMPIITPDEYRKEYSLYVGKAEVVSHRKKLVDLITKINKEPVFFEWGDPLSHQIEQKNKKKMQQQQQ</sequence>
<keyword evidence="7" id="KW-1185">Reference proteome</keyword>
<dbReference type="InterPro" id="IPR006638">
    <property type="entry name" value="Elp3/MiaA/NifB-like_rSAM"/>
</dbReference>
<gene>
    <name evidence="6" type="ORF">LY90DRAFT_671350</name>
</gene>
<dbReference type="NCBIfam" id="TIGR03956">
    <property type="entry name" value="rSAM_HydE"/>
    <property type="match status" value="1"/>
</dbReference>
<keyword evidence="2" id="KW-0479">Metal-binding</keyword>
<dbReference type="GO" id="GO:0046872">
    <property type="term" value="F:metal ion binding"/>
    <property type="evidence" value="ECO:0007669"/>
    <property type="project" value="UniProtKB-KW"/>
</dbReference>
<evidence type="ECO:0000256" key="4">
    <source>
        <dbReference type="ARBA" id="ARBA00023014"/>
    </source>
</evidence>
<evidence type="ECO:0000259" key="5">
    <source>
        <dbReference type="PROSITE" id="PS51918"/>
    </source>
</evidence>
<comment type="caution">
    <text evidence="6">The sequence shown here is derived from an EMBL/GenBank/DDBJ whole genome shotgun (WGS) entry which is preliminary data.</text>
</comment>
<dbReference type="Pfam" id="PF04055">
    <property type="entry name" value="Radical_SAM"/>
    <property type="match status" value="1"/>
</dbReference>
<dbReference type="InterPro" id="IPR024021">
    <property type="entry name" value="FeFe-hyd_HydE_rSAM"/>
</dbReference>